<dbReference type="AlphaFoldDB" id="A0A8H5FLC8"/>
<evidence type="ECO:0000256" key="1">
    <source>
        <dbReference type="SAM" id="MobiDB-lite"/>
    </source>
</evidence>
<evidence type="ECO:0000313" key="4">
    <source>
        <dbReference type="Proteomes" id="UP000541558"/>
    </source>
</evidence>
<name>A0A8H5FLC8_9AGAR</name>
<gene>
    <name evidence="3" type="ORF">D9611_007346</name>
</gene>
<proteinExistence type="predicted"/>
<dbReference type="Proteomes" id="UP000541558">
    <property type="component" value="Unassembled WGS sequence"/>
</dbReference>
<organism evidence="3 4">
    <name type="scientific">Ephemerocybe angulata</name>
    <dbReference type="NCBI Taxonomy" id="980116"/>
    <lineage>
        <taxon>Eukaryota</taxon>
        <taxon>Fungi</taxon>
        <taxon>Dikarya</taxon>
        <taxon>Basidiomycota</taxon>
        <taxon>Agaricomycotina</taxon>
        <taxon>Agaricomycetes</taxon>
        <taxon>Agaricomycetidae</taxon>
        <taxon>Agaricales</taxon>
        <taxon>Agaricineae</taxon>
        <taxon>Psathyrellaceae</taxon>
        <taxon>Ephemerocybe</taxon>
    </lineage>
</organism>
<dbReference type="PROSITE" id="PS50097">
    <property type="entry name" value="BTB"/>
    <property type="match status" value="1"/>
</dbReference>
<accession>A0A8H5FLC8</accession>
<comment type="caution">
    <text evidence="3">The sequence shown here is derived from an EMBL/GenBank/DDBJ whole genome shotgun (WGS) entry which is preliminary data.</text>
</comment>
<keyword evidence="4" id="KW-1185">Reference proteome</keyword>
<evidence type="ECO:0000259" key="2">
    <source>
        <dbReference type="PROSITE" id="PS50097"/>
    </source>
</evidence>
<dbReference type="InterPro" id="IPR011333">
    <property type="entry name" value="SKP1/BTB/POZ_sf"/>
</dbReference>
<dbReference type="Pfam" id="PF00651">
    <property type="entry name" value="BTB"/>
    <property type="match status" value="1"/>
</dbReference>
<dbReference type="Gene3D" id="3.30.710.10">
    <property type="entry name" value="Potassium Channel Kv1.1, Chain A"/>
    <property type="match status" value="1"/>
</dbReference>
<protein>
    <recommendedName>
        <fullName evidence="2">BTB domain-containing protein</fullName>
    </recommendedName>
</protein>
<dbReference type="InterPro" id="IPR000210">
    <property type="entry name" value="BTB/POZ_dom"/>
</dbReference>
<feature type="domain" description="BTB" evidence="2">
    <location>
        <begin position="35"/>
        <end position="106"/>
    </location>
</feature>
<feature type="region of interest" description="Disordered" evidence="1">
    <location>
        <begin position="1"/>
        <end position="26"/>
    </location>
</feature>
<reference evidence="3 4" key="1">
    <citation type="journal article" date="2020" name="ISME J.">
        <title>Uncovering the hidden diversity of litter-decomposition mechanisms in mushroom-forming fungi.</title>
        <authorList>
            <person name="Floudas D."/>
            <person name="Bentzer J."/>
            <person name="Ahren D."/>
            <person name="Johansson T."/>
            <person name="Persson P."/>
            <person name="Tunlid A."/>
        </authorList>
    </citation>
    <scope>NUCLEOTIDE SEQUENCE [LARGE SCALE GENOMIC DNA]</scope>
    <source>
        <strain evidence="3 4">CBS 175.51</strain>
    </source>
</reference>
<evidence type="ECO:0000313" key="3">
    <source>
        <dbReference type="EMBL" id="KAF5340603.1"/>
    </source>
</evidence>
<sequence length="333" mass="37928">MPKRCRSVSEAEGQPSTAVGQSPFERSSETWYRDGNIVLQAGNTQFKVHQGLLERQSSVFSELFSQPPKPGVETVEGCRVVDLEESDEDIQLLLTALYEPRPALKDPVPFKFVSAMIRMGLSYRIPQLYEEALERLTMELPTTLEEYDQRNGVWTSIIEEKGLVIKIVNLAHECGIHTILPAAYFRCLSNMDALLYGELLGDEPDSPRSEAACLTAVRACVAGREPLYSAFNRTFAWAREVGQSWSCDDEEQCLYATRPWLCNVLWNPVPKIERVLLNRKHLTSKEFLLLTCTDLCEKCSKEAQEKFEVERPVTWKELPGYFGLPKWEDLKNP</sequence>
<dbReference type="OrthoDB" id="3217871at2759"/>
<dbReference type="EMBL" id="JAACJK010000003">
    <property type="protein sequence ID" value="KAF5340603.1"/>
    <property type="molecule type" value="Genomic_DNA"/>
</dbReference>